<gene>
    <name evidence="7" type="ORF">PGLA2088_LOCUS39837</name>
</gene>
<evidence type="ECO:0000256" key="2">
    <source>
        <dbReference type="ARBA" id="ARBA00022448"/>
    </source>
</evidence>
<evidence type="ECO:0000313" key="7">
    <source>
        <dbReference type="EMBL" id="CAE8718003.1"/>
    </source>
</evidence>
<keyword evidence="3 6" id="KW-0812">Transmembrane</keyword>
<dbReference type="GO" id="GO:0005789">
    <property type="term" value="C:endoplasmic reticulum membrane"/>
    <property type="evidence" value="ECO:0007669"/>
    <property type="project" value="TreeGrafter"/>
</dbReference>
<evidence type="ECO:0000313" key="8">
    <source>
        <dbReference type="Proteomes" id="UP000626109"/>
    </source>
</evidence>
<comment type="subcellular location">
    <subcellularLocation>
        <location evidence="1">Membrane</location>
        <topology evidence="1">Multi-pass membrane protein</topology>
    </subcellularLocation>
</comment>
<accession>A0A813L4X6</accession>
<name>A0A813L4X6_POLGL</name>
<dbReference type="GO" id="GO:0000139">
    <property type="term" value="C:Golgi membrane"/>
    <property type="evidence" value="ECO:0007669"/>
    <property type="project" value="TreeGrafter"/>
</dbReference>
<dbReference type="EMBL" id="CAJNNW010033288">
    <property type="protein sequence ID" value="CAE8718003.1"/>
    <property type="molecule type" value="Genomic_DNA"/>
</dbReference>
<dbReference type="Proteomes" id="UP000626109">
    <property type="component" value="Unassembled WGS sequence"/>
</dbReference>
<keyword evidence="2" id="KW-0813">Transport</keyword>
<dbReference type="Pfam" id="PF08449">
    <property type="entry name" value="UAA"/>
    <property type="match status" value="1"/>
</dbReference>
<dbReference type="InterPro" id="IPR013657">
    <property type="entry name" value="SCL35B1-4/HUT1"/>
</dbReference>
<dbReference type="PANTHER" id="PTHR10778:SF18">
    <property type="entry name" value="SUGAR PHOSPHATE TRANSPORTER DOMAIN-CONTAINING PROTEIN"/>
    <property type="match status" value="1"/>
</dbReference>
<feature type="transmembrane region" description="Helical" evidence="6">
    <location>
        <begin position="104"/>
        <end position="127"/>
    </location>
</feature>
<dbReference type="GO" id="GO:0005460">
    <property type="term" value="F:UDP-glucose transmembrane transporter activity"/>
    <property type="evidence" value="ECO:0007669"/>
    <property type="project" value="TreeGrafter"/>
</dbReference>
<keyword evidence="5 6" id="KW-0472">Membrane</keyword>
<dbReference type="SUPFAM" id="SSF103481">
    <property type="entry name" value="Multidrug resistance efflux transporter EmrE"/>
    <property type="match status" value="1"/>
</dbReference>
<evidence type="ECO:0000256" key="3">
    <source>
        <dbReference type="ARBA" id="ARBA00022692"/>
    </source>
</evidence>
<dbReference type="GO" id="GO:0005459">
    <property type="term" value="F:UDP-galactose transmembrane transporter activity"/>
    <property type="evidence" value="ECO:0007669"/>
    <property type="project" value="TreeGrafter"/>
</dbReference>
<feature type="transmembrane region" description="Helical" evidence="6">
    <location>
        <begin position="70"/>
        <end position="92"/>
    </location>
</feature>
<comment type="caution">
    <text evidence="7">The sequence shown here is derived from an EMBL/GenBank/DDBJ whole genome shotgun (WGS) entry which is preliminary data.</text>
</comment>
<evidence type="ECO:0000256" key="6">
    <source>
        <dbReference type="SAM" id="Phobius"/>
    </source>
</evidence>
<sequence>LRDYLQAGAVVGGTLAMSLARTSRSSPADSAAGALFIVASLCIDGLTGGLQQRMLQSSKADGVQLRPYVLMLWTNVYQALSALAVAALLCELGPAVSFLQREPLVLSLVLKLSICSALGQSFIFYTIAEFDPLTLAFITTTRKVFSVLLSIFLKGHHLNLTAWFGVAVVFLAICSELQGRYTKGSNNNNNNINNSNNSGWTANYRLPGPGAGSSTGDAASAALALGLALGPGFPKPSAHTKQG</sequence>
<dbReference type="PANTHER" id="PTHR10778">
    <property type="entry name" value="SOLUTE CARRIER FAMILY 35 MEMBER B"/>
    <property type="match status" value="1"/>
</dbReference>
<protein>
    <submittedName>
        <fullName evidence="7">Uncharacterized protein</fullName>
    </submittedName>
</protein>
<proteinExistence type="predicted"/>
<evidence type="ECO:0000256" key="4">
    <source>
        <dbReference type="ARBA" id="ARBA00022989"/>
    </source>
</evidence>
<dbReference type="AlphaFoldDB" id="A0A813L4X6"/>
<feature type="transmembrane region" description="Helical" evidence="6">
    <location>
        <begin position="160"/>
        <end position="179"/>
    </location>
</feature>
<feature type="non-terminal residue" evidence="7">
    <location>
        <position position="1"/>
    </location>
</feature>
<evidence type="ECO:0000256" key="5">
    <source>
        <dbReference type="ARBA" id="ARBA00023136"/>
    </source>
</evidence>
<dbReference type="InterPro" id="IPR037185">
    <property type="entry name" value="EmrE-like"/>
</dbReference>
<organism evidence="7 8">
    <name type="scientific">Polarella glacialis</name>
    <name type="common">Dinoflagellate</name>
    <dbReference type="NCBI Taxonomy" id="89957"/>
    <lineage>
        <taxon>Eukaryota</taxon>
        <taxon>Sar</taxon>
        <taxon>Alveolata</taxon>
        <taxon>Dinophyceae</taxon>
        <taxon>Suessiales</taxon>
        <taxon>Suessiaceae</taxon>
        <taxon>Polarella</taxon>
    </lineage>
</organism>
<keyword evidence="4 6" id="KW-1133">Transmembrane helix</keyword>
<reference evidence="7" key="1">
    <citation type="submission" date="2021-02" db="EMBL/GenBank/DDBJ databases">
        <authorList>
            <person name="Dougan E. K."/>
            <person name="Rhodes N."/>
            <person name="Thang M."/>
            <person name="Chan C."/>
        </authorList>
    </citation>
    <scope>NUCLEOTIDE SEQUENCE</scope>
</reference>
<evidence type="ECO:0000256" key="1">
    <source>
        <dbReference type="ARBA" id="ARBA00004141"/>
    </source>
</evidence>